<name>A0A1G4IKT3_TRYEQ</name>
<dbReference type="Gene3D" id="2.60.200.20">
    <property type="match status" value="1"/>
</dbReference>
<evidence type="ECO:0000259" key="8">
    <source>
        <dbReference type="PROSITE" id="PS50067"/>
    </source>
</evidence>
<evidence type="ECO:0000313" key="10">
    <source>
        <dbReference type="Proteomes" id="UP000195570"/>
    </source>
</evidence>
<feature type="coiled-coil region" evidence="6">
    <location>
        <begin position="469"/>
        <end position="496"/>
    </location>
</feature>
<dbReference type="InterPro" id="IPR036961">
    <property type="entry name" value="Kinesin_motor_dom_sf"/>
</dbReference>
<dbReference type="VEuPathDB" id="TriTrypDB:TEOVI_000459400"/>
<dbReference type="GO" id="GO:0008017">
    <property type="term" value="F:microtubule binding"/>
    <property type="evidence" value="ECO:0007669"/>
    <property type="project" value="InterPro"/>
</dbReference>
<dbReference type="SUPFAM" id="SSF49879">
    <property type="entry name" value="SMAD/FHA domain"/>
    <property type="match status" value="1"/>
</dbReference>
<dbReference type="FunFam" id="3.40.850.10:FF:000077">
    <property type="entry name" value="Putative Unc104-like kinesin"/>
    <property type="match status" value="1"/>
</dbReference>
<feature type="domain" description="Kinesin motor" evidence="8">
    <location>
        <begin position="11"/>
        <end position="386"/>
    </location>
</feature>
<dbReference type="GeneID" id="92378534"/>
<dbReference type="Gene3D" id="3.40.50.300">
    <property type="entry name" value="P-loop containing nucleotide triphosphate hydrolases"/>
    <property type="match status" value="1"/>
</dbReference>
<dbReference type="GO" id="GO:0007018">
    <property type="term" value="P:microtubule-based movement"/>
    <property type="evidence" value="ECO:0007669"/>
    <property type="project" value="InterPro"/>
</dbReference>
<comment type="caution">
    <text evidence="9">The sequence shown here is derived from an EMBL/GenBank/DDBJ whole genome shotgun (WGS) entry which is preliminary data.</text>
</comment>
<evidence type="ECO:0000256" key="6">
    <source>
        <dbReference type="SAM" id="Coils"/>
    </source>
</evidence>
<feature type="binding site" evidence="5">
    <location>
        <begin position="106"/>
        <end position="113"/>
    </location>
    <ligand>
        <name>ATP</name>
        <dbReference type="ChEBI" id="CHEBI:30616"/>
    </ligand>
</feature>
<dbReference type="RefSeq" id="XP_067083450.1">
    <property type="nucleotide sequence ID" value="XM_067227349.1"/>
</dbReference>
<feature type="region of interest" description="Disordered" evidence="7">
    <location>
        <begin position="1307"/>
        <end position="1332"/>
    </location>
</feature>
<dbReference type="SUPFAM" id="SSF52540">
    <property type="entry name" value="P-loop containing nucleoside triphosphate hydrolases"/>
    <property type="match status" value="2"/>
</dbReference>
<dbReference type="InterPro" id="IPR000253">
    <property type="entry name" value="FHA_dom"/>
</dbReference>
<dbReference type="PROSITE" id="PS00411">
    <property type="entry name" value="KINESIN_MOTOR_1"/>
    <property type="match status" value="1"/>
</dbReference>
<evidence type="ECO:0000256" key="3">
    <source>
        <dbReference type="ARBA" id="ARBA00023054"/>
    </source>
</evidence>
<keyword evidence="1 5" id="KW-0547">Nucleotide-binding</keyword>
<evidence type="ECO:0000256" key="7">
    <source>
        <dbReference type="SAM" id="MobiDB-lite"/>
    </source>
</evidence>
<protein>
    <submittedName>
        <fullName evidence="9">Unc104-like kinesin, putative</fullName>
    </submittedName>
</protein>
<dbReference type="Proteomes" id="UP000195570">
    <property type="component" value="Unassembled WGS sequence"/>
</dbReference>
<keyword evidence="2 5" id="KW-0067">ATP-binding</keyword>
<dbReference type="Pfam" id="PF00225">
    <property type="entry name" value="Kinesin"/>
    <property type="match status" value="1"/>
</dbReference>
<keyword evidence="10" id="KW-1185">Reference proteome</keyword>
<feature type="region of interest" description="Disordered" evidence="7">
    <location>
        <begin position="1458"/>
        <end position="1500"/>
    </location>
</feature>
<feature type="coiled-coil region" evidence="6">
    <location>
        <begin position="394"/>
        <end position="424"/>
    </location>
</feature>
<evidence type="ECO:0000256" key="5">
    <source>
        <dbReference type="PROSITE-ProRule" id="PRU00283"/>
    </source>
</evidence>
<dbReference type="PRINTS" id="PR00380">
    <property type="entry name" value="KINESINHEAVY"/>
</dbReference>
<dbReference type="Pfam" id="PF00498">
    <property type="entry name" value="FHA"/>
    <property type="match status" value="1"/>
</dbReference>
<dbReference type="PANTHER" id="PTHR47117">
    <property type="entry name" value="STAR-RELATED LIPID TRANSFER PROTEIN 9"/>
    <property type="match status" value="1"/>
</dbReference>
<proteinExistence type="inferred from homology"/>
<feature type="region of interest" description="Disordered" evidence="7">
    <location>
        <begin position="1195"/>
        <end position="1228"/>
    </location>
</feature>
<dbReference type="InterPro" id="IPR019821">
    <property type="entry name" value="Kinesin_motor_CS"/>
</dbReference>
<dbReference type="GO" id="GO:0005524">
    <property type="term" value="F:ATP binding"/>
    <property type="evidence" value="ECO:0007669"/>
    <property type="project" value="UniProtKB-UniRule"/>
</dbReference>
<dbReference type="GO" id="GO:0003777">
    <property type="term" value="F:microtubule motor activity"/>
    <property type="evidence" value="ECO:0007669"/>
    <property type="project" value="InterPro"/>
</dbReference>
<dbReference type="EMBL" id="CZPT02001954">
    <property type="protein sequence ID" value="SCU73010.1"/>
    <property type="molecule type" value="Genomic_DNA"/>
</dbReference>
<keyword evidence="3 6" id="KW-0175">Coiled coil</keyword>
<keyword evidence="4 5" id="KW-0505">Motor protein</keyword>
<evidence type="ECO:0000256" key="2">
    <source>
        <dbReference type="ARBA" id="ARBA00022840"/>
    </source>
</evidence>
<dbReference type="InterPro" id="IPR008984">
    <property type="entry name" value="SMAD_FHA_dom_sf"/>
</dbReference>
<dbReference type="Gene3D" id="3.40.850.10">
    <property type="entry name" value="Kinesin motor domain"/>
    <property type="match status" value="1"/>
</dbReference>
<dbReference type="InterPro" id="IPR027417">
    <property type="entry name" value="P-loop_NTPase"/>
</dbReference>
<feature type="region of interest" description="Disordered" evidence="7">
    <location>
        <begin position="427"/>
        <end position="465"/>
    </location>
</feature>
<dbReference type="PROSITE" id="PS50067">
    <property type="entry name" value="KINESIN_MOTOR_2"/>
    <property type="match status" value="1"/>
</dbReference>
<organism evidence="9 10">
    <name type="scientific">Trypanosoma equiperdum</name>
    <dbReference type="NCBI Taxonomy" id="5694"/>
    <lineage>
        <taxon>Eukaryota</taxon>
        <taxon>Discoba</taxon>
        <taxon>Euglenozoa</taxon>
        <taxon>Kinetoplastea</taxon>
        <taxon>Metakinetoplastina</taxon>
        <taxon>Trypanosomatida</taxon>
        <taxon>Trypanosomatidae</taxon>
        <taxon>Trypanosoma</taxon>
    </lineage>
</organism>
<evidence type="ECO:0000313" key="9">
    <source>
        <dbReference type="EMBL" id="SCU73010.1"/>
    </source>
</evidence>
<gene>
    <name evidence="9" type="ORF">TEOVI_000459400</name>
</gene>
<accession>A0A1G4IKT3</accession>
<reference evidence="9" key="1">
    <citation type="submission" date="2016-09" db="EMBL/GenBank/DDBJ databases">
        <authorList>
            <person name="Hebert L."/>
            <person name="Moumen B."/>
        </authorList>
    </citation>
    <scope>NUCLEOTIDE SEQUENCE [LARGE SCALE GENOMIC DNA]</scope>
    <source>
        <strain evidence="9">OVI</strain>
    </source>
</reference>
<dbReference type="CDD" id="cd00060">
    <property type="entry name" value="FHA"/>
    <property type="match status" value="1"/>
</dbReference>
<evidence type="ECO:0000256" key="1">
    <source>
        <dbReference type="ARBA" id="ARBA00022741"/>
    </source>
</evidence>
<feature type="compositionally biased region" description="Low complexity" evidence="7">
    <location>
        <begin position="1317"/>
        <end position="1331"/>
    </location>
</feature>
<dbReference type="SMART" id="SM00129">
    <property type="entry name" value="KISc"/>
    <property type="match status" value="1"/>
</dbReference>
<sequence length="1572" mass="172383">MSKPRDAEEGHVTVCVRARPLNEREKRLNSPICLQFQNGKTVSIYKSSVPNGAAADAGCDAAGGKCFSFDRAFDSNDSQTTVYEYLGIPVLQATIKGFNACVFAYGQSGSGKSYSMMGPSGGRDVVVDPGIIPRLSRGLFEMVAKEVAENEREREAARSSGVEENALPPQLNITVLVSYMEIYQERVNCLLNPKCENLKVREHKVLGVYVEGISEVQVDSEESMMQVMHGGNQSRHIAATNMNDRSSRSHAIFSITVIQKRMGKVKDGTVSCTELRAKVNLVDLAGSERAKSTGAEGGTLREGANINKSLTVLGQVISALADIGKSKPDAGGRRHVPYRDSTLTFILKESLGGNSKTFMLSTLSPAAANYDETMSTLRYADRAKSIVTRAVVNAAAGDKRIRELEEEVQQLREKMKHYEELALRGGVMPDLANPGGLPNSTGGGHGPASNMEDLESSIPSMTPRRPHDAAVLLSKLEQAEELIKQLTKAEGKQQEAPRPTHPTIKLDRNEPFILNMEGVGDWVVEHLVAGTTYLGTEEPTPGSEWRSITVSGEGTSGVAPRHCCFVRQGNGCVLLRPLEGNLTYINDEQEPISRDVPLMSGTVVCIGDEFLQFKFTDPTAPSMTARRRPMRSAEGTILSPRFKNISESSVPSLRIPAPTQSVGVGITTVAATNSPRGGIASSAANTGNGGSAAPVVPPITAGSGVSPFVPALQLKDVLQHQAQTNTYRPPTHKDPVAADVRPTSVRLPRTAKGVGRSRIGAGEGMERIRAVKTARRLKLRDDEYNVIYRHTFLVLGCGSCGKTSFRENLHKQDKWYSIFTSDQKNLRPSFGVESTTISSTGEYPSVEMNVMELGGTGCFSLLQGLLPTRRATYVLCFSLLQSVPFEGLLPFLEFILSHTTTRDTSVVLVGTYLDRSPLKSSKLAQHFSELEMQVNNYFRTLQVVGDMRPSIAGCFAVDNVNRTVFAPMFERLRKFPDLLSWFGDQAIRRCRNDADFPNAQVPKLLLSLGKRTKEINREGKWCVAFGEFKSVANALDNRYSDNLDDLHRHIQLLMSWGVLHHHYRHRAMRKYVIVDTPWVFRVVATLSCCSTVTPKLPGNDSSLRSVPLVLCREVMQSMRKSLPFDVDAVLIEDVCGALLQGVLTMRTALALFDGVLKEKGYGFAQLGGLLELLRSYDFIIMGSRLQYSFFNDENTSVQSSPTNAGKDMREVGSGLGRKKSAGPSGGPESEHFVLIPSCFMNPTPSSFCMHVPSFLHGPFYRFTLNMVPHNFFSRIVSRVAHCAKKVYLGPATARCVKLEDLVWNPNSQDDGKGGNRVGSNVNGSSNNTKGTEPSVVATNSVYVVGSSQFWENTMWVISSPGSRALLRMVQRSLFVTFHDMENSDEFYDGLRHVIRNILYESPGVTCQESILCLRRALEDGEKAEEVHGDLTYWRHVDENVNSLEKIKQREATALMTPRGTTPRLSMKGRAGGTMEIERSRQGGSRAGVKNGSGNSDEEDELNDVVIPFVRNHTEPIDVEAALRRVCSDSLLTDNALNELKTALQAMKEARSCGDHSGECCALDRLVDVLAQT</sequence>
<evidence type="ECO:0000256" key="4">
    <source>
        <dbReference type="ARBA" id="ARBA00023175"/>
    </source>
</evidence>
<dbReference type="InterPro" id="IPR001752">
    <property type="entry name" value="Kinesin_motor_dom"/>
</dbReference>
<comment type="similarity">
    <text evidence="5">Belongs to the TRAFAC class myosin-kinesin ATPase superfamily. Kinesin family.</text>
</comment>